<evidence type="ECO:0000313" key="2">
    <source>
        <dbReference type="Proteomes" id="UP000319732"/>
    </source>
</evidence>
<dbReference type="InterPro" id="IPR029069">
    <property type="entry name" value="HotDog_dom_sf"/>
</dbReference>
<dbReference type="SUPFAM" id="SSF54637">
    <property type="entry name" value="Thioesterase/thiol ester dehydrase-isomerase"/>
    <property type="match status" value="1"/>
</dbReference>
<organism evidence="1 2">
    <name type="scientific">Exilibacterium tricleocarpae</name>
    <dbReference type="NCBI Taxonomy" id="2591008"/>
    <lineage>
        <taxon>Bacteria</taxon>
        <taxon>Pseudomonadati</taxon>
        <taxon>Pseudomonadota</taxon>
        <taxon>Gammaproteobacteria</taxon>
        <taxon>Cellvibrionales</taxon>
        <taxon>Cellvibrionaceae</taxon>
        <taxon>Exilibacterium</taxon>
    </lineage>
</organism>
<sequence>MVRPEFLWAALDCPGYFAVQARADLALLGRLAAVIGADVVPGEPLIVTGWPIAHDGRKHRAGTALFDAAGKLFARAEATWISLKTAAAD</sequence>
<gene>
    <name evidence="1" type="ORF">FKG94_26775</name>
</gene>
<dbReference type="AlphaFoldDB" id="A0A545SNZ4"/>
<dbReference type="OrthoDB" id="5495835at2"/>
<comment type="caution">
    <text evidence="1">The sequence shown here is derived from an EMBL/GenBank/DDBJ whole genome shotgun (WGS) entry which is preliminary data.</text>
</comment>
<reference evidence="1 2" key="1">
    <citation type="submission" date="2019-06" db="EMBL/GenBank/DDBJ databases">
        <title>Whole genome sequence for Cellvibrionaceae sp. R142.</title>
        <authorList>
            <person name="Wang G."/>
        </authorList>
    </citation>
    <scope>NUCLEOTIDE SEQUENCE [LARGE SCALE GENOMIC DNA]</scope>
    <source>
        <strain evidence="1 2">R142</strain>
    </source>
</reference>
<keyword evidence="2" id="KW-1185">Reference proteome</keyword>
<accession>A0A545SNZ4</accession>
<dbReference type="Proteomes" id="UP000319732">
    <property type="component" value="Unassembled WGS sequence"/>
</dbReference>
<name>A0A545SNZ4_9GAMM</name>
<protein>
    <submittedName>
        <fullName evidence="1">Uncharacterized protein</fullName>
    </submittedName>
</protein>
<dbReference type="RefSeq" id="WP_142930024.1">
    <property type="nucleotide sequence ID" value="NZ_ML660115.1"/>
</dbReference>
<dbReference type="EMBL" id="VHSG01000039">
    <property type="protein sequence ID" value="TQV66702.1"/>
    <property type="molecule type" value="Genomic_DNA"/>
</dbReference>
<evidence type="ECO:0000313" key="1">
    <source>
        <dbReference type="EMBL" id="TQV66702.1"/>
    </source>
</evidence>
<dbReference type="Gene3D" id="3.10.129.10">
    <property type="entry name" value="Hotdog Thioesterase"/>
    <property type="match status" value="1"/>
</dbReference>
<proteinExistence type="predicted"/>